<comment type="caution">
    <text evidence="2">The sequence shown here is derived from an EMBL/GenBank/DDBJ whole genome shotgun (WGS) entry which is preliminary data.</text>
</comment>
<dbReference type="OrthoDB" id="481107at2"/>
<dbReference type="EMBL" id="ANNX02000046">
    <property type="protein sequence ID" value="KYC37686.1"/>
    <property type="molecule type" value="Genomic_DNA"/>
</dbReference>
<dbReference type="AlphaFoldDB" id="A0A139WZ58"/>
<reference evidence="2 3" key="1">
    <citation type="journal article" date="2013" name="Genome Biol. Evol.">
        <title>Genomes of Stigonematalean cyanobacteria (subsection V) and the evolution of oxygenic photosynthesis from prokaryotes to plastids.</title>
        <authorList>
            <person name="Dagan T."/>
            <person name="Roettger M."/>
            <person name="Stucken K."/>
            <person name="Landan G."/>
            <person name="Koch R."/>
            <person name="Major P."/>
            <person name="Gould S.B."/>
            <person name="Goremykin V.V."/>
            <person name="Rippka R."/>
            <person name="Tandeau de Marsac N."/>
            <person name="Gugger M."/>
            <person name="Lockhart P.J."/>
            <person name="Allen J.F."/>
            <person name="Brune I."/>
            <person name="Maus I."/>
            <person name="Puhler A."/>
            <person name="Martin W.F."/>
        </authorList>
    </citation>
    <scope>NUCLEOTIDE SEQUENCE [LARGE SCALE GENOMIC DNA]</scope>
    <source>
        <strain evidence="2 3">PCC 7110</strain>
    </source>
</reference>
<organism evidence="2 3">
    <name type="scientific">Scytonema hofmannii PCC 7110</name>
    <dbReference type="NCBI Taxonomy" id="128403"/>
    <lineage>
        <taxon>Bacteria</taxon>
        <taxon>Bacillati</taxon>
        <taxon>Cyanobacteriota</taxon>
        <taxon>Cyanophyceae</taxon>
        <taxon>Nostocales</taxon>
        <taxon>Scytonemataceae</taxon>
        <taxon>Scytonema</taxon>
    </lineage>
</organism>
<dbReference type="Proteomes" id="UP000076925">
    <property type="component" value="Unassembled WGS sequence"/>
</dbReference>
<dbReference type="STRING" id="128403.WA1_39760"/>
<gene>
    <name evidence="2" type="ORF">WA1_39760</name>
</gene>
<proteinExistence type="predicted"/>
<feature type="domain" description="DUF6816" evidence="1">
    <location>
        <begin position="45"/>
        <end position="257"/>
    </location>
</feature>
<protein>
    <recommendedName>
        <fullName evidence="1">DUF6816 domain-containing protein</fullName>
    </recommendedName>
</protein>
<keyword evidence="3" id="KW-1185">Reference proteome</keyword>
<dbReference type="Pfam" id="PF20670">
    <property type="entry name" value="DUF6816"/>
    <property type="match status" value="1"/>
</dbReference>
<sequence>MRIIWVCCLVMLCLFWAGEAEGGELSERLVNFEHWEKLTSVQPAVGDLVYPEWMEGDWEVKSTLSDLAAPLAPNIVTPGFESNRQYLNKPISFKVRFVKAKMPATALKAIPVINNKSAAVVADRAFNGLNLARAYLSDAVLSVKVDPKTPNRQITFLRGERQLVSIISGRATETTGDGKFIGAEVFQQIFKGGGRPYFNIVESTTAYHKLDRLDSGSPAIEADQVTAVYLSPQDPSYFSAGSRPVALYRYRLEFFRNSDQ</sequence>
<accession>A0A139WZ58</accession>
<name>A0A139WZ58_9CYAN</name>
<evidence type="ECO:0000313" key="2">
    <source>
        <dbReference type="EMBL" id="KYC37686.1"/>
    </source>
</evidence>
<evidence type="ECO:0000259" key="1">
    <source>
        <dbReference type="Pfam" id="PF20670"/>
    </source>
</evidence>
<dbReference type="RefSeq" id="WP_026134966.1">
    <property type="nucleotide sequence ID" value="NZ_KQ976354.1"/>
</dbReference>
<evidence type="ECO:0000313" key="3">
    <source>
        <dbReference type="Proteomes" id="UP000076925"/>
    </source>
</evidence>
<dbReference type="InterPro" id="IPR049213">
    <property type="entry name" value="DUF6816"/>
</dbReference>